<proteinExistence type="predicted"/>
<dbReference type="GeneID" id="77948212"/>
<reference evidence="1 2" key="1">
    <citation type="submission" date="2020-12" db="EMBL/GenBank/DDBJ databases">
        <authorList>
            <person name="Luo D."/>
            <person name="Li C."/>
            <person name="Zeng H."/>
        </authorList>
    </citation>
    <scope>NUCLEOTIDE SEQUENCE [LARGE SCALE GENOMIC DNA]</scope>
</reference>
<evidence type="ECO:0000313" key="1">
    <source>
        <dbReference type="EMBL" id="QQG33702.1"/>
    </source>
</evidence>
<protein>
    <submittedName>
        <fullName evidence="1">Carboxylatenamine ligase domain-containing protein</fullName>
    </submittedName>
</protein>
<accession>A0A7T5QXQ8</accession>
<dbReference type="Proteomes" id="UP000595896">
    <property type="component" value="Segment"/>
</dbReference>
<keyword evidence="2" id="KW-1185">Reference proteome</keyword>
<sequence>MRKIYLGSDPELFTRDANGLVSSVAGKLGADKYHKRHVTDDIRIQEDNVLVEFDINPHGTFAGFNDNMMRGIAACNDAAKSVGHEVDLTICSHVFSDAELRTFHKDAFVFGCEPDFNALTGSRNSKPAAADAGLRTAGGHIHIGYNEDRNVDSESQKILGVMCDYFLGMPAILLDKDDRRKELYGKAGACRFKQYGIEYRVLSNFWTLDDKMRLWAWEQAHKAYDFTVGDAMVLASIVDPEEIQRVINNNDKAMAEHYIKLLEIM</sequence>
<dbReference type="EMBL" id="MW343794">
    <property type="protein sequence ID" value="QQG33702.1"/>
    <property type="molecule type" value="Genomic_DNA"/>
</dbReference>
<dbReference type="Pfam" id="PF14395">
    <property type="entry name" value="COOH-NH2_lig"/>
    <property type="match status" value="1"/>
</dbReference>
<dbReference type="GO" id="GO:0016874">
    <property type="term" value="F:ligase activity"/>
    <property type="evidence" value="ECO:0007669"/>
    <property type="project" value="UniProtKB-KW"/>
</dbReference>
<evidence type="ECO:0000313" key="2">
    <source>
        <dbReference type="Proteomes" id="UP000595896"/>
    </source>
</evidence>
<dbReference type="KEGG" id="vg:77948212"/>
<name>A0A7T5QXQ8_9CAUD</name>
<dbReference type="InterPro" id="IPR025681">
    <property type="entry name" value="COOH-NH2_lig"/>
</dbReference>
<dbReference type="RefSeq" id="YP_010671950.1">
    <property type="nucleotide sequence ID" value="NC_070973.1"/>
</dbReference>
<keyword evidence="1" id="KW-0436">Ligase</keyword>
<organism evidence="1 2">
    <name type="scientific">Cronobacter phage A24</name>
    <dbReference type="NCBI Taxonomy" id="2795745"/>
    <lineage>
        <taxon>Viruses</taxon>
        <taxon>Duplodnaviria</taxon>
        <taxon>Heunggongvirae</taxon>
        <taxon>Uroviricota</taxon>
        <taxon>Caudoviricetes</taxon>
        <taxon>Grimontviridae</taxon>
        <taxon>Crifsvirus</taxon>
        <taxon>Crifsvirus A24</taxon>
    </lineage>
</organism>